<comment type="cofactor">
    <cofactor evidence="1">
        <name>FAD</name>
        <dbReference type="ChEBI" id="CHEBI:57692"/>
    </cofactor>
</comment>
<dbReference type="Gene3D" id="3.90.660.10">
    <property type="match status" value="1"/>
</dbReference>
<dbReference type="SUPFAM" id="SSF54373">
    <property type="entry name" value="FAD-linked reductases, C-terminal domain"/>
    <property type="match status" value="1"/>
</dbReference>
<accession>A0A3N4R685</accession>
<gene>
    <name evidence="6" type="ORF">EDD38_5821</name>
</gene>
<dbReference type="InterPro" id="IPR050703">
    <property type="entry name" value="Flavin_MAO"/>
</dbReference>
<sequence length="477" mass="49934">MSAAALTPSRPAAPRSTLVVGAGLAGLTAAVELAEHGVRVTVLEARERVGGRARGLEVAPGRWIDAGAAYLGDRHTELHALLAACDLKTVPTEMAGASRFALRDGDGDGATADGRFPPLNAVALGDLFERLEELAAAVRPDAPWLTPDAERLDALTAADWAERELAHPDARLFFPLFLGEMMAADPAKVSVLHMAFYLRSGGGLRYLNAFAGGAQQDRVAGGAHRLCERLARRLLDAGGVLRTGEPALAVEQSAAEVTVRTPEGSYRAEAAVVAVPPLLADAIGYRPGLPVPRAASRTERGCAVKLNLVFPEPVWRAHGLSGWSVNAAGPLLSTVDDTPPEGSPGVLTGFVTGAEAHRYAALEPGEQRAAALAQARRLFPMLPEPIGFHLTDWVNEPWSRGCYAALFGPGDWTALGPTLTAPHGRVRFAGTETSTEFFGLLEGAVRSGRRAAADLLAAGPNAAGRPAADLPSTPLEN</sequence>
<feature type="binding site" evidence="4">
    <location>
        <position position="432"/>
    </location>
    <ligand>
        <name>FAD</name>
        <dbReference type="ChEBI" id="CHEBI:57692"/>
    </ligand>
</feature>
<dbReference type="Proteomes" id="UP000266906">
    <property type="component" value="Unassembled WGS sequence"/>
</dbReference>
<feature type="domain" description="Amine oxidase" evidence="5">
    <location>
        <begin position="24"/>
        <end position="456"/>
    </location>
</feature>
<dbReference type="EMBL" id="RKQG01000002">
    <property type="protein sequence ID" value="RPE28682.1"/>
    <property type="molecule type" value="Genomic_DNA"/>
</dbReference>
<feature type="binding site" evidence="4">
    <location>
        <begin position="44"/>
        <end position="45"/>
    </location>
    <ligand>
        <name>FAD</name>
        <dbReference type="ChEBI" id="CHEBI:57692"/>
    </ligand>
</feature>
<dbReference type="SUPFAM" id="SSF51905">
    <property type="entry name" value="FAD/NAD(P)-binding domain"/>
    <property type="match status" value="1"/>
</dbReference>
<evidence type="ECO:0000256" key="3">
    <source>
        <dbReference type="ARBA" id="ARBA00023002"/>
    </source>
</evidence>
<keyword evidence="3" id="KW-0560">Oxidoreductase</keyword>
<protein>
    <submittedName>
        <fullName evidence="6">Monoamine oxidase</fullName>
    </submittedName>
</protein>
<name>A0A3N4R685_9ACTN</name>
<comment type="caution">
    <text evidence="6">The sequence shown here is derived from an EMBL/GenBank/DDBJ whole genome shotgun (WGS) entry which is preliminary data.</text>
</comment>
<dbReference type="InterPro" id="IPR002937">
    <property type="entry name" value="Amino_oxidase"/>
</dbReference>
<dbReference type="PRINTS" id="PR00757">
    <property type="entry name" value="AMINEOXDASEF"/>
</dbReference>
<keyword evidence="7" id="KW-1185">Reference proteome</keyword>
<dbReference type="PANTHER" id="PTHR43563">
    <property type="entry name" value="AMINE OXIDASE"/>
    <property type="match status" value="1"/>
</dbReference>
<proteinExistence type="inferred from homology"/>
<evidence type="ECO:0000259" key="5">
    <source>
        <dbReference type="Pfam" id="PF01593"/>
    </source>
</evidence>
<evidence type="ECO:0000256" key="4">
    <source>
        <dbReference type="PIRSR" id="PIRSR601613-1"/>
    </source>
</evidence>
<dbReference type="Pfam" id="PF01593">
    <property type="entry name" value="Amino_oxidase"/>
    <property type="match status" value="1"/>
</dbReference>
<dbReference type="Gene3D" id="1.10.405.10">
    <property type="entry name" value="Guanine Nucleotide Dissociation Inhibitor, domain 1"/>
    <property type="match status" value="1"/>
</dbReference>
<dbReference type="GO" id="GO:0016491">
    <property type="term" value="F:oxidoreductase activity"/>
    <property type="evidence" value="ECO:0007669"/>
    <property type="project" value="UniProtKB-KW"/>
</dbReference>
<evidence type="ECO:0000313" key="7">
    <source>
        <dbReference type="Proteomes" id="UP000266906"/>
    </source>
</evidence>
<dbReference type="RefSeq" id="WP_244260181.1">
    <property type="nucleotide sequence ID" value="NZ_RKQG01000002.1"/>
</dbReference>
<dbReference type="InterPro" id="IPR036188">
    <property type="entry name" value="FAD/NAD-bd_sf"/>
</dbReference>
<dbReference type="InterPro" id="IPR001613">
    <property type="entry name" value="Flavin_amine_oxidase"/>
</dbReference>
<organism evidence="6 7">
    <name type="scientific">Kitasatospora cineracea</name>
    <dbReference type="NCBI Taxonomy" id="88074"/>
    <lineage>
        <taxon>Bacteria</taxon>
        <taxon>Bacillati</taxon>
        <taxon>Actinomycetota</taxon>
        <taxon>Actinomycetes</taxon>
        <taxon>Kitasatosporales</taxon>
        <taxon>Streptomycetaceae</taxon>
        <taxon>Kitasatospora</taxon>
    </lineage>
</organism>
<evidence type="ECO:0000256" key="1">
    <source>
        <dbReference type="ARBA" id="ARBA00001974"/>
    </source>
</evidence>
<evidence type="ECO:0000313" key="6">
    <source>
        <dbReference type="EMBL" id="RPE28682.1"/>
    </source>
</evidence>
<evidence type="ECO:0000256" key="2">
    <source>
        <dbReference type="ARBA" id="ARBA00005995"/>
    </source>
</evidence>
<dbReference type="Gene3D" id="3.50.50.60">
    <property type="entry name" value="FAD/NAD(P)-binding domain"/>
    <property type="match status" value="1"/>
</dbReference>
<dbReference type="AlphaFoldDB" id="A0A3N4R685"/>
<feature type="binding site" evidence="4">
    <location>
        <position position="350"/>
    </location>
    <ligand>
        <name>substrate</name>
    </ligand>
</feature>
<comment type="similarity">
    <text evidence="2">Belongs to the flavin monoamine oxidase family.</text>
</comment>
<reference evidence="6 7" key="1">
    <citation type="submission" date="2018-11" db="EMBL/GenBank/DDBJ databases">
        <title>Sequencing the genomes of 1000 actinobacteria strains.</title>
        <authorList>
            <person name="Klenk H.-P."/>
        </authorList>
    </citation>
    <scope>NUCLEOTIDE SEQUENCE [LARGE SCALE GENOMIC DNA]</scope>
    <source>
        <strain evidence="6 7">DSM 44781</strain>
    </source>
</reference>
<dbReference type="PANTHER" id="PTHR43563:SF1">
    <property type="entry name" value="AMINE OXIDASE [FLAVIN-CONTAINING] B"/>
    <property type="match status" value="1"/>
</dbReference>